<dbReference type="Pfam" id="PF00266">
    <property type="entry name" value="Aminotran_5"/>
    <property type="match status" value="1"/>
</dbReference>
<dbReference type="Gene3D" id="3.90.1150.10">
    <property type="entry name" value="Aspartate Aminotransferase, domain 1"/>
    <property type="match status" value="1"/>
</dbReference>
<dbReference type="GeneID" id="71061343"/>
<evidence type="ECO:0000256" key="9">
    <source>
        <dbReference type="ARBA" id="ARBA00022898"/>
    </source>
</evidence>
<keyword evidence="8" id="KW-0808">Transferase</keyword>
<dbReference type="AlphaFoldDB" id="A0A5B9D1Q8"/>
<evidence type="ECO:0000256" key="4">
    <source>
        <dbReference type="ARBA" id="ARBA00010447"/>
    </source>
</evidence>
<dbReference type="InterPro" id="IPR015422">
    <property type="entry name" value="PyrdxlP-dep_Trfase_small"/>
</dbReference>
<feature type="domain" description="Aminotransferase class V" evidence="11">
    <location>
        <begin position="33"/>
        <end position="401"/>
    </location>
</feature>
<dbReference type="CDD" id="cd06453">
    <property type="entry name" value="SufS_like"/>
    <property type="match status" value="1"/>
</dbReference>
<accession>A0A5B9D1Q8</accession>
<dbReference type="GO" id="GO:0006534">
    <property type="term" value="P:cysteine metabolic process"/>
    <property type="evidence" value="ECO:0007669"/>
    <property type="project" value="InterPro"/>
</dbReference>
<evidence type="ECO:0000313" key="13">
    <source>
        <dbReference type="Proteomes" id="UP000321311"/>
    </source>
</evidence>
<dbReference type="NCBIfam" id="TIGR01979">
    <property type="entry name" value="sufS"/>
    <property type="match status" value="1"/>
</dbReference>
<dbReference type="PIRSF" id="PIRSF005572">
    <property type="entry name" value="NifS"/>
    <property type="match status" value="1"/>
</dbReference>
<dbReference type="RefSeq" id="WP_120122309.1">
    <property type="nucleotide sequence ID" value="NZ_CP031844.2"/>
</dbReference>
<reference evidence="13" key="1">
    <citation type="submission" date="2019-07" db="EMBL/GenBank/DDBJ databases">
        <title>Bartonella kosoyii sp. nov. and Bartonella krasnovii sp. nov., two novel members of the Bartonella elizabethae complex sensu lato, isolated from black rats and wild desert rodent-fleas.</title>
        <authorList>
            <person name="Gutierrez R."/>
            <person name="Shalit T."/>
            <person name="Markus B."/>
            <person name="Yuan C."/>
            <person name="Nachum-Biala Y."/>
            <person name="Elad D."/>
            <person name="Harrus S."/>
        </authorList>
    </citation>
    <scope>NUCLEOTIDE SEQUENCE [LARGE SCALE GENOMIC DNA]</scope>
    <source>
        <strain evidence="13">OE 1-1</strain>
    </source>
</reference>
<dbReference type="PANTHER" id="PTHR43586:SF8">
    <property type="entry name" value="CYSTEINE DESULFURASE 1, CHLOROPLASTIC"/>
    <property type="match status" value="1"/>
</dbReference>
<proteinExistence type="inferred from homology"/>
<evidence type="ECO:0000256" key="3">
    <source>
        <dbReference type="ARBA" id="ARBA00003120"/>
    </source>
</evidence>
<evidence type="ECO:0000256" key="10">
    <source>
        <dbReference type="ARBA" id="ARBA00050776"/>
    </source>
</evidence>
<dbReference type="KEGG" id="barn:D1092_04150"/>
<organism evidence="12 13">
    <name type="scientific">Bartonella krasnovii</name>
    <dbReference type="NCBI Taxonomy" id="2267275"/>
    <lineage>
        <taxon>Bacteria</taxon>
        <taxon>Pseudomonadati</taxon>
        <taxon>Pseudomonadota</taxon>
        <taxon>Alphaproteobacteria</taxon>
        <taxon>Hyphomicrobiales</taxon>
        <taxon>Bartonellaceae</taxon>
        <taxon>Bartonella</taxon>
    </lineage>
</organism>
<dbReference type="EC" id="2.8.1.7" evidence="5"/>
<dbReference type="OrthoDB" id="9804366at2"/>
<dbReference type="InterPro" id="IPR015424">
    <property type="entry name" value="PyrdxlP-dep_Trfase"/>
</dbReference>
<evidence type="ECO:0000313" key="12">
    <source>
        <dbReference type="EMBL" id="QEE12199.1"/>
    </source>
</evidence>
<dbReference type="EMBL" id="CP031844">
    <property type="protein sequence ID" value="QEE12199.1"/>
    <property type="molecule type" value="Genomic_DNA"/>
</dbReference>
<evidence type="ECO:0000256" key="1">
    <source>
        <dbReference type="ARBA" id="ARBA00001933"/>
    </source>
</evidence>
<dbReference type="PANTHER" id="PTHR43586">
    <property type="entry name" value="CYSTEINE DESULFURASE"/>
    <property type="match status" value="1"/>
</dbReference>
<dbReference type="InterPro" id="IPR015421">
    <property type="entry name" value="PyrdxlP-dep_Trfase_major"/>
</dbReference>
<name>A0A5B9D1Q8_9HYPH</name>
<dbReference type="InterPro" id="IPR010970">
    <property type="entry name" value="Cys_dSase_SufS"/>
</dbReference>
<dbReference type="Proteomes" id="UP000321311">
    <property type="component" value="Chromosome"/>
</dbReference>
<dbReference type="GO" id="GO:0030170">
    <property type="term" value="F:pyridoxal phosphate binding"/>
    <property type="evidence" value="ECO:0007669"/>
    <property type="project" value="InterPro"/>
</dbReference>
<dbReference type="GO" id="GO:0031071">
    <property type="term" value="F:cysteine desulfurase activity"/>
    <property type="evidence" value="ECO:0007669"/>
    <property type="project" value="UniProtKB-EC"/>
</dbReference>
<evidence type="ECO:0000256" key="6">
    <source>
        <dbReference type="ARBA" id="ARBA00013558"/>
    </source>
</evidence>
<evidence type="ECO:0000256" key="8">
    <source>
        <dbReference type="ARBA" id="ARBA00022679"/>
    </source>
</evidence>
<comment type="cofactor">
    <cofactor evidence="1">
        <name>pyridoxal 5'-phosphate</name>
        <dbReference type="ChEBI" id="CHEBI:597326"/>
    </cofactor>
</comment>
<comment type="similarity">
    <text evidence="4">Belongs to the class-V pyridoxal-phosphate-dependent aminotransferase family. Csd subfamily.</text>
</comment>
<gene>
    <name evidence="12" type="ORF">D1092_04150</name>
</gene>
<evidence type="ECO:0000256" key="2">
    <source>
        <dbReference type="ARBA" id="ARBA00002824"/>
    </source>
</evidence>
<dbReference type="InterPro" id="IPR016454">
    <property type="entry name" value="Cysteine_dSase"/>
</dbReference>
<protein>
    <recommendedName>
        <fullName evidence="6">Cysteine desulfurase</fullName>
        <ecNumber evidence="5">2.8.1.7</ecNumber>
    </recommendedName>
    <alternativeName>
        <fullName evidence="7">Probable cysteine desulfurase</fullName>
    </alternativeName>
</protein>
<sequence>MENDVQTLNYNVDKIRRDFPLLHHQVYGKRLAYLDSGASAQKPQSVLNAMNNYYHHHYANVHRGMYFLANTATQFYENSRETVRLFLNAQKAEEIIFTKNATEAINTVAYGWAMPKLKEGDEIVLTIMEHHANIIPWHFLREQKGVKLIFVPVDENGVLHIEDFQKALSEKTRLVAITHMSNILGTVPPVKEMIKQAHQNSIPVLVDGSQGAIHLTVDVQDLDCDWYVFTGHKLYGPTGVGVLYGKEYRLEEMHPFQGGGEMIEEVTTDKVLYNAPPYRFEAGTPPIVEAVGLAAAIDYIQKRGLSTIHAHEMSLSAYAHEKLKTVESLRIYGHSPNKGAIISFTIEGIHAHDIAMFIDRKGVAIRAGTHCAQPLLQRFGLTSICRASLAMYNTQEDIDQLVKALKETRTFFNG</sequence>
<evidence type="ECO:0000259" key="11">
    <source>
        <dbReference type="Pfam" id="PF00266"/>
    </source>
</evidence>
<dbReference type="InterPro" id="IPR000192">
    <property type="entry name" value="Aminotrans_V_dom"/>
</dbReference>
<evidence type="ECO:0000256" key="5">
    <source>
        <dbReference type="ARBA" id="ARBA00012239"/>
    </source>
</evidence>
<comment type="function">
    <text evidence="3">Catalyzes the removal of elemental sulfur atoms from cysteine to produce alanine. Seems to participate in the biosynthesis of the nitrogenase metalloclusters by providing the inorganic sulfur required for the Fe-S core formation.</text>
</comment>
<keyword evidence="9" id="KW-0663">Pyridoxal phosphate</keyword>
<dbReference type="Gene3D" id="3.40.640.10">
    <property type="entry name" value="Type I PLP-dependent aspartate aminotransferase-like (Major domain)"/>
    <property type="match status" value="1"/>
</dbReference>
<comment type="function">
    <text evidence="2">Catalyzes the removal of elemental sulfur and selenium atoms from L-cysteine, L-cystine, L-selenocysteine, and L-selenocystine to produce L-alanine.</text>
</comment>
<dbReference type="SUPFAM" id="SSF53383">
    <property type="entry name" value="PLP-dependent transferases"/>
    <property type="match status" value="1"/>
</dbReference>
<evidence type="ECO:0000256" key="7">
    <source>
        <dbReference type="ARBA" id="ARBA00021850"/>
    </source>
</evidence>
<comment type="catalytic activity">
    <reaction evidence="10">
        <text>(sulfur carrier)-H + L-cysteine = (sulfur carrier)-SH + L-alanine</text>
        <dbReference type="Rhea" id="RHEA:43892"/>
        <dbReference type="Rhea" id="RHEA-COMP:14737"/>
        <dbReference type="Rhea" id="RHEA-COMP:14739"/>
        <dbReference type="ChEBI" id="CHEBI:29917"/>
        <dbReference type="ChEBI" id="CHEBI:35235"/>
        <dbReference type="ChEBI" id="CHEBI:57972"/>
        <dbReference type="ChEBI" id="CHEBI:64428"/>
        <dbReference type="EC" id="2.8.1.7"/>
    </reaction>
</comment>